<dbReference type="Gene3D" id="3.40.50.300">
    <property type="entry name" value="P-loop containing nucleotide triphosphate hydrolases"/>
    <property type="match status" value="3"/>
</dbReference>
<dbReference type="EMBL" id="JBIPKE010000019">
    <property type="protein sequence ID" value="MFH6985087.1"/>
    <property type="molecule type" value="Genomic_DNA"/>
</dbReference>
<accession>A0ABW7NCK1</accession>
<dbReference type="Pfam" id="PF13087">
    <property type="entry name" value="AAA_12"/>
    <property type="match status" value="1"/>
</dbReference>
<evidence type="ECO:0000259" key="1">
    <source>
        <dbReference type="Pfam" id="PF13086"/>
    </source>
</evidence>
<dbReference type="Pfam" id="PF13195">
    <property type="entry name" value="DUF4011"/>
    <property type="match status" value="1"/>
</dbReference>
<evidence type="ECO:0000313" key="4">
    <source>
        <dbReference type="Proteomes" id="UP001610063"/>
    </source>
</evidence>
<dbReference type="RefSeq" id="WP_395418549.1">
    <property type="nucleotide sequence ID" value="NZ_JBIPKE010000019.1"/>
</dbReference>
<dbReference type="PANTHER" id="PTHR10887:SF530">
    <property type="entry name" value="SUPERFAMILY I DNA HELICASES"/>
    <property type="match status" value="1"/>
</dbReference>
<evidence type="ECO:0000313" key="3">
    <source>
        <dbReference type="EMBL" id="MFH6985087.1"/>
    </source>
</evidence>
<dbReference type="InterPro" id="IPR025103">
    <property type="entry name" value="DUF4011"/>
</dbReference>
<gene>
    <name evidence="3" type="ORF">ACHKAR_16650</name>
</gene>
<evidence type="ECO:0000259" key="2">
    <source>
        <dbReference type="Pfam" id="PF13087"/>
    </source>
</evidence>
<dbReference type="InterPro" id="IPR041679">
    <property type="entry name" value="DNA2/NAM7-like_C"/>
</dbReference>
<name>A0ABW7NCK1_9BACT</name>
<sequence>MEKILQSYLRRLTNLSGNNRSLLLLRLISDQFLDIHDLDFANNEPSFSVIEALIGQKERIKLCDEFDARDKSVNTTSQKLRKIQRIEQFIFQERGARDLYVGWPFVRGKFSDGTLVRCPLIFFPVSLSRGQNGWHLEQRKDVNITFNKTFLLSYAYYNKASLDEELIESVLTDLDRDSTVYRTELYGILKESNLELNFNQENFLDKLLPFVNYKKTDFETDQKNGELKLHPEAVLGIFPQAGSYLVPDYVKLLENPKTTDLSDFFTSRIKEDPEASQNIRFSDQVKEETTFTPFEMDASQEYALKLIKNGNSLTVQGPPGTGKSQLICNLISDFIARGKNVLLVCQKKAALDVVYARLQQQELHDFIGLVHDFKNDRKDIFGQIARQVDSLDEYRQKNNGLDAIHLERNFLQASRKIDQTTEELEEFKTALFDESECGKSVKELYLTSDPEQPSFSLNQQYRQFDYQHAPEFISRLSRFLDYYQKFEKKPHFWISGPSFATFTSQDFVKIKALLEEIPEFELRLKTESLQFAVLALDFETCLHFLSHQQDLSMLRTNLDNETVFQYYKHMMEFDPDEDPLWLSNLERTMLQCFKGDGPEVSLASSELGRFQEALEHAIRARKNLFSWIRWRLFSADKIFITRVLVANELKSNREGFEILLKRIDNRLNYEHIVTKIEKTPWLIEFPKTFRKIDIQNWFFYQKLGLKCIQLTRAVRTITQFIPSKTADRGSYISALGALLSFLEKIPQQLQRWAKYISEKQVRSILLGKERVETIQKQLTEDFDALVEYHKLKGGFTREEEKIISELVDRDHEDKQKVITLFENSLALAWIDHIETKYPILRAVSSFKIDHLTQELQQAIEDKMSISKEILLLKSRERTYENLEYNRLNNLVTYKDLYHQVTKKRKIWPIRRVISQFHEEVFSLLPCWLASPESASAIFPMAETFDLVIFDEASQCFAERGIPAMYRGKQVVIVGDDKQLQPNDLYRVRWEDEADDAPELEVDSLLGLAKQYLTEVSLRGHYRSRSLELMEFSNHHFYNGKLKLLPDYHLAKNGKPNIHYLKQNGTWENNTNQEEAEAVIALLKKLNQSHPDKSIGIVTFNNNQQGLILDLVEQKQDASELTIPDSLFVKNIENVQGDERDIIIFSTAYAPDAKGNLQLRFGSLNQAGGENRLNVAITRAREAIYVITSLLPHQLHTEQTVNPGPKLLKAYLEYAKNVSDGQWQPESQEDTNHHQSWYLRNRLTHTESTAILEKSLPFADLTVKMNDRNQGLILTDDDLFYDTLSAKEAHSYRQTHFVEKGWPFLQFYSREFWINRSQAQEKLEKFIHRMEE</sequence>
<feature type="domain" description="DNA2/NAM7 helicase helicase" evidence="1">
    <location>
        <begin position="847"/>
        <end position="981"/>
    </location>
</feature>
<dbReference type="InterPro" id="IPR047187">
    <property type="entry name" value="SF1_C_Upf1"/>
</dbReference>
<dbReference type="InterPro" id="IPR045055">
    <property type="entry name" value="DNA2/NAM7-like"/>
</dbReference>
<dbReference type="Proteomes" id="UP001610063">
    <property type="component" value="Unassembled WGS sequence"/>
</dbReference>
<keyword evidence="4" id="KW-1185">Reference proteome</keyword>
<feature type="domain" description="DNA2/NAM7 helicase helicase" evidence="1">
    <location>
        <begin position="296"/>
        <end position="373"/>
    </location>
</feature>
<proteinExistence type="predicted"/>
<organism evidence="3 4">
    <name type="scientific">Marinoscillum luteum</name>
    <dbReference type="NCBI Taxonomy" id="861051"/>
    <lineage>
        <taxon>Bacteria</taxon>
        <taxon>Pseudomonadati</taxon>
        <taxon>Bacteroidota</taxon>
        <taxon>Cytophagia</taxon>
        <taxon>Cytophagales</taxon>
        <taxon>Reichenbachiellaceae</taxon>
        <taxon>Marinoscillum</taxon>
    </lineage>
</organism>
<protein>
    <submittedName>
        <fullName evidence="3">AAA domain-containing protein</fullName>
    </submittedName>
</protein>
<feature type="domain" description="DNA2/NAM7 helicase-like C-terminal" evidence="2">
    <location>
        <begin position="1012"/>
        <end position="1187"/>
    </location>
</feature>
<comment type="caution">
    <text evidence="3">The sequence shown here is derived from an EMBL/GenBank/DDBJ whole genome shotgun (WGS) entry which is preliminary data.</text>
</comment>
<dbReference type="InterPro" id="IPR041677">
    <property type="entry name" value="DNA2/NAM7_AAA_11"/>
</dbReference>
<dbReference type="PANTHER" id="PTHR10887">
    <property type="entry name" value="DNA2/NAM7 HELICASE FAMILY"/>
    <property type="match status" value="1"/>
</dbReference>
<dbReference type="CDD" id="cd18808">
    <property type="entry name" value="SF1_C_Upf1"/>
    <property type="match status" value="1"/>
</dbReference>
<reference evidence="3 4" key="1">
    <citation type="journal article" date="2013" name="Int. J. Syst. Evol. Microbiol.">
        <title>Marinoscillum luteum sp. nov., isolated from marine sediment.</title>
        <authorList>
            <person name="Cha I.T."/>
            <person name="Park S.J."/>
            <person name="Kim S.J."/>
            <person name="Kim J.G."/>
            <person name="Jung M.Y."/>
            <person name="Shin K.S."/>
            <person name="Kwon K.K."/>
            <person name="Yang S.H."/>
            <person name="Seo Y.S."/>
            <person name="Rhee S.K."/>
        </authorList>
    </citation>
    <scope>NUCLEOTIDE SEQUENCE [LARGE SCALE GENOMIC DNA]</scope>
    <source>
        <strain evidence="3 4">KCTC 23939</strain>
    </source>
</reference>
<dbReference type="Pfam" id="PF13086">
    <property type="entry name" value="AAA_11"/>
    <property type="match status" value="2"/>
</dbReference>
<dbReference type="SUPFAM" id="SSF52540">
    <property type="entry name" value="P-loop containing nucleoside triphosphate hydrolases"/>
    <property type="match status" value="2"/>
</dbReference>
<dbReference type="InterPro" id="IPR027417">
    <property type="entry name" value="P-loop_NTPase"/>
</dbReference>